<dbReference type="Pfam" id="PF20028">
    <property type="entry name" value="VMAP-C"/>
    <property type="match status" value="1"/>
</dbReference>
<dbReference type="Pfam" id="PF19969">
    <property type="entry name" value="VMAP-M8"/>
    <property type="match status" value="1"/>
</dbReference>
<gene>
    <name evidence="4" type="ORF">GCM10012286_08400</name>
</gene>
<dbReference type="Gene3D" id="2.40.10.120">
    <property type="match status" value="1"/>
</dbReference>
<evidence type="ECO:0000259" key="2">
    <source>
        <dbReference type="Pfam" id="PF19969"/>
    </source>
</evidence>
<feature type="domain" description="vWA-MoxR associated protein C-terminal" evidence="3">
    <location>
        <begin position="335"/>
        <end position="565"/>
    </location>
</feature>
<evidence type="ECO:0000313" key="4">
    <source>
        <dbReference type="EMBL" id="GGO36420.1"/>
    </source>
</evidence>
<dbReference type="GO" id="GO:0006508">
    <property type="term" value="P:proteolysis"/>
    <property type="evidence" value="ECO:0007669"/>
    <property type="project" value="UniProtKB-KW"/>
</dbReference>
<keyword evidence="4" id="KW-0378">Hydrolase</keyword>
<comment type="caution">
    <text evidence="4">The sequence shown here is derived from an EMBL/GenBank/DDBJ whole genome shotgun (WGS) entry which is preliminary data.</text>
</comment>
<keyword evidence="5" id="KW-1185">Reference proteome</keyword>
<evidence type="ECO:0000259" key="3">
    <source>
        <dbReference type="Pfam" id="PF20028"/>
    </source>
</evidence>
<dbReference type="InterPro" id="IPR045450">
    <property type="entry name" value="VMAP_C"/>
</dbReference>
<dbReference type="Proteomes" id="UP000656881">
    <property type="component" value="Unassembled WGS sequence"/>
</dbReference>
<dbReference type="InterPro" id="IPR045453">
    <property type="entry name" value="VMAP-M8"/>
</dbReference>
<dbReference type="GO" id="GO:0008233">
    <property type="term" value="F:peptidase activity"/>
    <property type="evidence" value="ECO:0007669"/>
    <property type="project" value="UniProtKB-KW"/>
</dbReference>
<proteinExistence type="predicted"/>
<evidence type="ECO:0000256" key="1">
    <source>
        <dbReference type="SAM" id="MobiDB-lite"/>
    </source>
</evidence>
<evidence type="ECO:0000313" key="5">
    <source>
        <dbReference type="Proteomes" id="UP000656881"/>
    </source>
</evidence>
<organism evidence="4 5">
    <name type="scientific">Streptomyces lasiicapitis</name>
    <dbReference type="NCBI Taxonomy" id="1923961"/>
    <lineage>
        <taxon>Bacteria</taxon>
        <taxon>Bacillati</taxon>
        <taxon>Actinomycetota</taxon>
        <taxon>Actinomycetes</taxon>
        <taxon>Kitasatosporales</taxon>
        <taxon>Streptomycetaceae</taxon>
        <taxon>Streptomyces</taxon>
    </lineage>
</organism>
<protein>
    <submittedName>
        <fullName evidence="4">Serine protease</fullName>
    </submittedName>
</protein>
<dbReference type="EMBL" id="BMNG01000002">
    <property type="protein sequence ID" value="GGO36420.1"/>
    <property type="molecule type" value="Genomic_DNA"/>
</dbReference>
<feature type="domain" description="vWA-MoxR associated protein middle region 8" evidence="2">
    <location>
        <begin position="201"/>
        <end position="301"/>
    </location>
</feature>
<dbReference type="InterPro" id="IPR009003">
    <property type="entry name" value="Peptidase_S1_PA"/>
</dbReference>
<sequence>MMAGMHWRARIGPVGGGAPLGAGVLVDSERVITCAHVVDGRAEVSVVLPGVAAGARARVAWAGEWREVGDHGDLAVLVLDHPLPVPPCVFAPLGSLRPRHGRTAYALRALGFPEGHDQDGTHVTVSTSQDRQLGGEWLELDVEKGHLRRLGEGFSGAGVYDPESEQVVGIVTDADLEGEHGGTQGRMLPLDAIRRHWEGLDDLLTLDWGLAARPRRELRAALEGSEGSELPGATVSLAVRRAFPSPRLRHPPFRSVWHAVRYVAEDLIGDDRLVLLLRELRDRSPADLAARIADWMGKWLPEELEGPEHPAAPPVSVGSIMFRAEPMTRGGSLDLTVCAVVDGVPVARAGPVRIRRQQLRTKVEALLAAQVGAVHDFDWMVEFIVPQGLMGEPFEEWQLREPGAARPRPLRTVPVVVRHVDRLKPLTESRLTRRRWETVRARGRTRPAPVECSESYDYQAFYDWLEDEDDLCALAYAANPVDDWLAAALDTGVPIMLWRRRDCGDAGHAHCAPGAFLDRLIEAVAALDPDELPYEVMKLRKEARSPRRGHADHCGHRLTLFWDDPERKPDPPLAMGSKGND</sequence>
<accession>A0ABQ2LJL4</accession>
<name>A0ABQ2LJL4_9ACTN</name>
<dbReference type="SUPFAM" id="SSF50494">
    <property type="entry name" value="Trypsin-like serine proteases"/>
    <property type="match status" value="1"/>
</dbReference>
<feature type="region of interest" description="Disordered" evidence="1">
    <location>
        <begin position="562"/>
        <end position="581"/>
    </location>
</feature>
<reference evidence="5" key="1">
    <citation type="journal article" date="2019" name="Int. J. Syst. Evol. Microbiol.">
        <title>The Global Catalogue of Microorganisms (GCM) 10K type strain sequencing project: providing services to taxonomists for standard genome sequencing and annotation.</title>
        <authorList>
            <consortium name="The Broad Institute Genomics Platform"/>
            <consortium name="The Broad Institute Genome Sequencing Center for Infectious Disease"/>
            <person name="Wu L."/>
            <person name="Ma J."/>
        </authorList>
    </citation>
    <scope>NUCLEOTIDE SEQUENCE [LARGE SCALE GENOMIC DNA]</scope>
    <source>
        <strain evidence="5">CGMCC 4.7349</strain>
    </source>
</reference>
<dbReference type="Pfam" id="PF13365">
    <property type="entry name" value="Trypsin_2"/>
    <property type="match status" value="1"/>
</dbReference>
<keyword evidence="4" id="KW-0645">Protease</keyword>